<protein>
    <submittedName>
        <fullName evidence="1">Uncharacterized protein</fullName>
    </submittedName>
</protein>
<dbReference type="AlphaFoldDB" id="A0A520KTB0"/>
<proteinExistence type="predicted"/>
<name>A0A520KTB0_METT2</name>
<evidence type="ECO:0000313" key="2">
    <source>
        <dbReference type="Proteomes" id="UP000317158"/>
    </source>
</evidence>
<accession>A0A520KTB0</accession>
<reference evidence="1 2" key="1">
    <citation type="journal article" date="2019" name="Nat. Microbiol.">
        <title>Wide diversity of methane and short-chain alkane metabolisms in uncultured archaea.</title>
        <authorList>
            <person name="Borrel G."/>
            <person name="Adam P.S."/>
            <person name="McKay L.J."/>
            <person name="Chen L.X."/>
            <person name="Sierra-Garcia I.N."/>
            <person name="Sieber C.M."/>
            <person name="Letourneur Q."/>
            <person name="Ghozlane A."/>
            <person name="Andersen G.L."/>
            <person name="Li W.J."/>
            <person name="Hallam S.J."/>
            <person name="Muyzer G."/>
            <person name="de Oliveira V.M."/>
            <person name="Inskeep W.P."/>
            <person name="Banfield J.F."/>
            <person name="Gribaldo S."/>
        </authorList>
    </citation>
    <scope>NUCLEOTIDE SEQUENCE [LARGE SCALE GENOMIC DNA]</scope>
    <source>
        <strain evidence="1">NM1a</strain>
    </source>
</reference>
<evidence type="ECO:0000313" key="1">
    <source>
        <dbReference type="EMBL" id="RZN65224.1"/>
    </source>
</evidence>
<sequence length="234" mass="25477">MDEKEIEIKKGEKGIIDLVDRILADIIATPFVKQILREILSEIDPKSASKLIRTLIWGDIEVLADIGGAIIPLVNTIGEVLNELGKTLQRSLPTTILSSIDIGSIIREIDIDTIVEGINSILTFLSSLLEKDTKMLSDIISGFVYDLLSSIDDETLGRTIGDIIKIGIPALVNPKMIGLLFNNLLKLIKGLLESVKIGDLLSGLIESVLPKDKGFSPLLEALTKMFDSLFGTPT</sequence>
<organism evidence="1 2">
    <name type="scientific">Methanoliparum thermophilum</name>
    <dbReference type="NCBI Taxonomy" id="2491083"/>
    <lineage>
        <taxon>Archaea</taxon>
        <taxon>Methanobacteriati</taxon>
        <taxon>Methanobacteriota</taxon>
        <taxon>Candidatus Methanoliparia</taxon>
        <taxon>Candidatus Methanoliparales</taxon>
        <taxon>Candidatus Methanoliparaceae</taxon>
        <taxon>Candidatus Methanoliparum</taxon>
    </lineage>
</organism>
<comment type="caution">
    <text evidence="1">The sequence shown here is derived from an EMBL/GenBank/DDBJ whole genome shotgun (WGS) entry which is preliminary data.</text>
</comment>
<dbReference type="Proteomes" id="UP000317158">
    <property type="component" value="Unassembled WGS sequence"/>
</dbReference>
<dbReference type="EMBL" id="RXIF01000003">
    <property type="protein sequence ID" value="RZN65224.1"/>
    <property type="molecule type" value="Genomic_DNA"/>
</dbReference>
<gene>
    <name evidence="1" type="ORF">EF806_01520</name>
</gene>